<feature type="compositionally biased region" description="Basic residues" evidence="1">
    <location>
        <begin position="239"/>
        <end position="250"/>
    </location>
</feature>
<protein>
    <submittedName>
        <fullName evidence="2">Uncharacterized protein</fullName>
    </submittedName>
</protein>
<feature type="region of interest" description="Disordered" evidence="1">
    <location>
        <begin position="302"/>
        <end position="345"/>
    </location>
</feature>
<feature type="compositionally biased region" description="Pro residues" evidence="1">
    <location>
        <begin position="326"/>
        <end position="342"/>
    </location>
</feature>
<gene>
    <name evidence="2" type="ORF">SO694_001040113</name>
</gene>
<keyword evidence="3" id="KW-1185">Reference proteome</keyword>
<comment type="caution">
    <text evidence="2">The sequence shown here is derived from an EMBL/GenBank/DDBJ whole genome shotgun (WGS) entry which is preliminary data.</text>
</comment>
<evidence type="ECO:0000313" key="2">
    <source>
        <dbReference type="EMBL" id="KAK7233513.1"/>
    </source>
</evidence>
<feature type="region of interest" description="Disordered" evidence="1">
    <location>
        <begin position="232"/>
        <end position="253"/>
    </location>
</feature>
<organism evidence="2 3">
    <name type="scientific">Aureococcus anophagefferens</name>
    <name type="common">Harmful bloom alga</name>
    <dbReference type="NCBI Taxonomy" id="44056"/>
    <lineage>
        <taxon>Eukaryota</taxon>
        <taxon>Sar</taxon>
        <taxon>Stramenopiles</taxon>
        <taxon>Ochrophyta</taxon>
        <taxon>Pelagophyceae</taxon>
        <taxon>Pelagomonadales</taxon>
        <taxon>Pelagomonadaceae</taxon>
        <taxon>Aureococcus</taxon>
    </lineage>
</organism>
<evidence type="ECO:0000313" key="3">
    <source>
        <dbReference type="Proteomes" id="UP001363151"/>
    </source>
</evidence>
<dbReference type="EMBL" id="JBBJCI010000359">
    <property type="protein sequence ID" value="KAK7233513.1"/>
    <property type="molecule type" value="Genomic_DNA"/>
</dbReference>
<reference evidence="2 3" key="1">
    <citation type="submission" date="2024-03" db="EMBL/GenBank/DDBJ databases">
        <title>Aureococcus anophagefferens CCMP1851 and Kratosvirus quantuckense: Draft genome of a second virus-susceptible host strain in the model system.</title>
        <authorList>
            <person name="Chase E."/>
            <person name="Truchon A.R."/>
            <person name="Schepens W."/>
            <person name="Wilhelm S.W."/>
        </authorList>
    </citation>
    <scope>NUCLEOTIDE SEQUENCE [LARGE SCALE GENOMIC DNA]</scope>
    <source>
        <strain evidence="2 3">CCMP1851</strain>
    </source>
</reference>
<evidence type="ECO:0000256" key="1">
    <source>
        <dbReference type="SAM" id="MobiDB-lite"/>
    </source>
</evidence>
<dbReference type="Proteomes" id="UP001363151">
    <property type="component" value="Unassembled WGS sequence"/>
</dbReference>
<proteinExistence type="predicted"/>
<sequence length="358" mass="37305">MRASLDDAPPDERRRALVPFAPIWRAFAAFTQSDVGKFAHFVERADPYDVRFTLPVVMCAYVFDSGFIDAFRLDFDREAFTATFGRAVTCEAVGFFRHHSPHFADGAAELCLLIAHLMVDGSVEKLKFLMMGAHGGCGMSRALFFETFPAGTARGPAGHAATIAKLSGLAAPRPGAGSPTSVDAFDDASTDDGWPGDAADAETFAGADGAPLFAVVNVAAVDAERAAAARKQQRNAARAAKRKQARRRRATVGVAREDLDARLQRGRGAAAAAAAALAAGALAAAAASAAREAAAASAAAVAARAPEAARPARRPRRRSPGARPAPTTPVPAAPRAAPPPRPVINATTPAPEIIFYII</sequence>
<accession>A0ABR1FMH3</accession>
<feature type="compositionally biased region" description="Basic residues" evidence="1">
    <location>
        <begin position="311"/>
        <end position="320"/>
    </location>
</feature>
<name>A0ABR1FMH3_AURAN</name>